<evidence type="ECO:0000313" key="4">
    <source>
        <dbReference type="Proteomes" id="UP000734854"/>
    </source>
</evidence>
<gene>
    <name evidence="3" type="ORF">ZIOFF_003791</name>
</gene>
<organism evidence="3 4">
    <name type="scientific">Zingiber officinale</name>
    <name type="common">Ginger</name>
    <name type="synonym">Amomum zingiber</name>
    <dbReference type="NCBI Taxonomy" id="94328"/>
    <lineage>
        <taxon>Eukaryota</taxon>
        <taxon>Viridiplantae</taxon>
        <taxon>Streptophyta</taxon>
        <taxon>Embryophyta</taxon>
        <taxon>Tracheophyta</taxon>
        <taxon>Spermatophyta</taxon>
        <taxon>Magnoliopsida</taxon>
        <taxon>Liliopsida</taxon>
        <taxon>Zingiberales</taxon>
        <taxon>Zingiberaceae</taxon>
        <taxon>Zingiber</taxon>
    </lineage>
</organism>
<keyword evidence="4" id="KW-1185">Reference proteome</keyword>
<evidence type="ECO:0000256" key="1">
    <source>
        <dbReference type="SAM" id="Coils"/>
    </source>
</evidence>
<dbReference type="Proteomes" id="UP000734854">
    <property type="component" value="Unassembled WGS sequence"/>
</dbReference>
<dbReference type="PANTHER" id="PTHR33872">
    <property type="entry name" value="DNA POLYMERASE EPSILON CATALYTIC SUBUNIT A"/>
    <property type="match status" value="1"/>
</dbReference>
<proteinExistence type="predicted"/>
<sequence length="348" mass="39151">MLLPRVTNTFSFLGDGNGEDSRISRLSNQNGQYTVDHHQTICVDADDIIKPSWAFELGWAFENDRVERQIHEFLFSVLDLFVPSAISLAVPLPLMSLTRMTLGCHCLLPPLVATPVRACCHLWPLRLCVLAATLVTPMPLLPPPSAITSRPSVAGRCRHPTQGIEGSCGAEKEPDCKVLRSMQKEGTRAISSATPLPPRPSAPRPVTAKPAKVKSFTREEIDRYWRMRRMVEEDHLLFAEKAAARIRAKALKARNRELIVQEEDQRRFEELLKEMLEEKEDEKADAGENKELQIGIKDWWTKSKYAYLNQPAIKSMGMGEKKASGLHEACFYLFPPVEPACVTPFGVY</sequence>
<evidence type="ECO:0000313" key="3">
    <source>
        <dbReference type="EMBL" id="KAG6538663.1"/>
    </source>
</evidence>
<reference evidence="3 4" key="1">
    <citation type="submission" date="2020-08" db="EMBL/GenBank/DDBJ databases">
        <title>Plant Genome Project.</title>
        <authorList>
            <person name="Zhang R.-G."/>
        </authorList>
    </citation>
    <scope>NUCLEOTIDE SEQUENCE [LARGE SCALE GENOMIC DNA]</scope>
    <source>
        <tissue evidence="3">Rhizome</tissue>
    </source>
</reference>
<dbReference type="EMBL" id="JACMSC010000001">
    <property type="protein sequence ID" value="KAG6538663.1"/>
    <property type="molecule type" value="Genomic_DNA"/>
</dbReference>
<evidence type="ECO:0000256" key="2">
    <source>
        <dbReference type="SAM" id="MobiDB-lite"/>
    </source>
</evidence>
<keyword evidence="1" id="KW-0175">Coiled coil</keyword>
<protein>
    <submittedName>
        <fullName evidence="3">Uncharacterized protein</fullName>
    </submittedName>
</protein>
<feature type="region of interest" description="Disordered" evidence="2">
    <location>
        <begin position="183"/>
        <end position="213"/>
    </location>
</feature>
<feature type="coiled-coil region" evidence="1">
    <location>
        <begin position="259"/>
        <end position="289"/>
    </location>
</feature>
<name>A0A8J5IA54_ZINOF</name>
<comment type="caution">
    <text evidence="3">The sequence shown here is derived from an EMBL/GenBank/DDBJ whole genome shotgun (WGS) entry which is preliminary data.</text>
</comment>
<dbReference type="AlphaFoldDB" id="A0A8J5IA54"/>
<accession>A0A8J5IA54</accession>
<dbReference type="PANTHER" id="PTHR33872:SF7">
    <property type="entry name" value="OSJNBA0084K11.10-LIKE PROTEIN"/>
    <property type="match status" value="1"/>
</dbReference>